<evidence type="ECO:0000313" key="9">
    <source>
        <dbReference type="Proteomes" id="UP000095464"/>
    </source>
</evidence>
<dbReference type="KEGG" id="seqo:SE1039_23270"/>
<comment type="caution">
    <text evidence="6">The sequence shown here is derived from an EMBL/GenBank/DDBJ whole genome shotgun (WGS) entry which is preliminary data.</text>
</comment>
<dbReference type="InterPro" id="IPR006148">
    <property type="entry name" value="Glc/Gal-6P_isomerase"/>
</dbReference>
<feature type="active site" description="For ring-opening step" evidence="4">
    <location>
        <position position="137"/>
    </location>
</feature>
<evidence type="ECO:0000313" key="7">
    <source>
        <dbReference type="EMBL" id="MDK9864651.1"/>
    </source>
</evidence>
<dbReference type="EMBL" id="JARGCK010000001">
    <property type="protein sequence ID" value="MDK9864651.1"/>
    <property type="molecule type" value="Genomic_DNA"/>
</dbReference>
<evidence type="ECO:0000313" key="8">
    <source>
        <dbReference type="EMBL" id="OEK58691.1"/>
    </source>
</evidence>
<dbReference type="SUPFAM" id="SSF100950">
    <property type="entry name" value="NagB/RpiA/CoA transferase-like"/>
    <property type="match status" value="1"/>
</dbReference>
<dbReference type="GeneID" id="69847444"/>
<dbReference type="InterPro" id="IPR037171">
    <property type="entry name" value="NagB/RpiA_transferase-like"/>
</dbReference>
<sequence length="240" mass="26636">MNVINLKDRTTASQYVAIELLKQIKSQPNAVLGLATGSTMIDIYKYLSELINVNHTKLNDVVTFNLDEYIGLAADHEQSYHAYMKENLFNHNSTWNEDNIYLPKGDAEDVEKECIAYEQCIQDAGPADIQILGIGENGHIGFNEPFSSFESETRVVDLTDSTIKANSQHFDNIEDVPKQAISMGLASIMNAKRIILIAFGSNKQEAIQQLLDGKVSESLPASILHQHPNVEVIVDDSALN</sequence>
<dbReference type="EMBL" id="JAMBQA010000002">
    <property type="protein sequence ID" value="MDG0845417.1"/>
    <property type="molecule type" value="Genomic_DNA"/>
</dbReference>
<dbReference type="InterPro" id="IPR004547">
    <property type="entry name" value="Glucosamine6P_isomerase"/>
</dbReference>
<dbReference type="GO" id="GO:0042802">
    <property type="term" value="F:identical protein binding"/>
    <property type="evidence" value="ECO:0007669"/>
    <property type="project" value="TreeGrafter"/>
</dbReference>
<feature type="domain" description="Glucosamine/galactosamine-6-phosphate isomerase" evidence="5">
    <location>
        <begin position="12"/>
        <end position="226"/>
    </location>
</feature>
<evidence type="ECO:0000313" key="6">
    <source>
        <dbReference type="EMBL" id="MDG0845417.1"/>
    </source>
</evidence>
<dbReference type="PANTHER" id="PTHR11280">
    <property type="entry name" value="GLUCOSAMINE-6-PHOSPHATE ISOMERASE"/>
    <property type="match status" value="1"/>
</dbReference>
<dbReference type="GO" id="GO:0004342">
    <property type="term" value="F:glucosamine-6-phosphate deaminase activity"/>
    <property type="evidence" value="ECO:0007669"/>
    <property type="project" value="UniProtKB-UniRule"/>
</dbReference>
<dbReference type="EC" id="3.5.99.6" evidence="4"/>
<comment type="function">
    <text evidence="4">Catalyzes the reversible isomerization-deamination of glucosamine 6-phosphate (GlcN6P) to form fructose 6-phosphate (Fru6P) and ammonium ion.</text>
</comment>
<reference evidence="8" key="2">
    <citation type="submission" date="2015-11" db="EMBL/GenBank/DDBJ databases">
        <authorList>
            <person name="Wolfe B.E."/>
        </authorList>
    </citation>
    <scope>NUCLEOTIDE SEQUENCE</scope>
    <source>
        <strain evidence="8">738_7</strain>
    </source>
</reference>
<dbReference type="NCBIfam" id="TIGR00502">
    <property type="entry name" value="nagB"/>
    <property type="match status" value="1"/>
</dbReference>
<comment type="catalytic activity">
    <reaction evidence="1 4">
        <text>alpha-D-glucosamine 6-phosphate + H2O = beta-D-fructose 6-phosphate + NH4(+)</text>
        <dbReference type="Rhea" id="RHEA:12172"/>
        <dbReference type="ChEBI" id="CHEBI:15377"/>
        <dbReference type="ChEBI" id="CHEBI:28938"/>
        <dbReference type="ChEBI" id="CHEBI:57634"/>
        <dbReference type="ChEBI" id="CHEBI:75989"/>
        <dbReference type="EC" id="3.5.99.6"/>
    </reaction>
</comment>
<dbReference type="GO" id="GO:0019262">
    <property type="term" value="P:N-acetylneuraminate catabolic process"/>
    <property type="evidence" value="ECO:0007669"/>
    <property type="project" value="UniProtKB-UniRule"/>
</dbReference>
<protein>
    <recommendedName>
        <fullName evidence="4">Glucosamine-6-phosphate deaminase</fullName>
        <ecNumber evidence="4">3.5.99.6</ecNumber>
    </recommendedName>
    <alternativeName>
        <fullName evidence="4">GlcN6P deaminase</fullName>
        <shortName evidence="4">GNPDA</shortName>
    </alternativeName>
    <alternativeName>
        <fullName evidence="4">Glucosamine-6-phosphate isomerase</fullName>
    </alternativeName>
</protein>
<dbReference type="GO" id="GO:0006043">
    <property type="term" value="P:glucosamine catabolic process"/>
    <property type="evidence" value="ECO:0007669"/>
    <property type="project" value="TreeGrafter"/>
</dbReference>
<dbReference type="HAMAP" id="MF_01241">
    <property type="entry name" value="GlcN6P_deamin"/>
    <property type="match status" value="1"/>
</dbReference>
<reference evidence="9" key="1">
    <citation type="submission" date="2015-11" db="EMBL/GenBank/DDBJ databases">
        <title>Genomic diversity of Staphylococcus saprophyticus strains from urinary tract infections, animal surfaces, and fermented foods.</title>
        <authorList>
            <person name="Wolfe B.E."/>
        </authorList>
    </citation>
    <scope>NUCLEOTIDE SEQUENCE [LARGE SCALE GENOMIC DNA]</scope>
    <source>
        <strain evidence="9">738_7</strain>
    </source>
</reference>
<dbReference type="RefSeq" id="WP_002506555.1">
    <property type="nucleotide sequence ID" value="NZ_CP013114.1"/>
</dbReference>
<comment type="caution">
    <text evidence="4">Lacks conserved residue(s) required for the propagation of feature annotation.</text>
</comment>
<evidence type="ECO:0000256" key="3">
    <source>
        <dbReference type="ARBA" id="ARBA00023277"/>
    </source>
</evidence>
<feature type="active site" description="Proton acceptor; for ring-opening step" evidence="4">
    <location>
        <position position="139"/>
    </location>
</feature>
<dbReference type="FunFam" id="3.40.50.1360:FF:000003">
    <property type="entry name" value="Glucosamine-6-phosphate deaminase"/>
    <property type="match status" value="1"/>
</dbReference>
<dbReference type="GO" id="GO:0005975">
    <property type="term" value="P:carbohydrate metabolic process"/>
    <property type="evidence" value="ECO:0007669"/>
    <property type="project" value="InterPro"/>
</dbReference>
<feature type="active site" description="Proton acceptor; for enolization step" evidence="4">
    <location>
        <position position="67"/>
    </location>
</feature>
<organism evidence="6 10">
    <name type="scientific">Staphylococcus equorum</name>
    <dbReference type="NCBI Taxonomy" id="246432"/>
    <lineage>
        <taxon>Bacteria</taxon>
        <taxon>Bacillati</taxon>
        <taxon>Bacillota</taxon>
        <taxon>Bacilli</taxon>
        <taxon>Bacillales</taxon>
        <taxon>Staphylococcaceae</taxon>
        <taxon>Staphylococcus</taxon>
    </lineage>
</organism>
<reference evidence="7" key="4">
    <citation type="journal article" date="2023" name="Int. J. Mol. Sci.">
        <title>Antibiotic Resistance/Susceptibility Profiles of Staphylococcus equorum Strains from Cheese, and Genome Analysis for Antibiotic Resistance Genes.</title>
        <authorList>
            <person name="Vazquez L."/>
            <person name="Srednik M.E."/>
            <person name="Rodriguez J."/>
            <person name="Florez A.B."/>
            <person name="Mayo B."/>
        </authorList>
    </citation>
    <scope>NUCLEOTIDE SEQUENCE</scope>
    <source>
        <strain evidence="7">5A3I</strain>
    </source>
</reference>
<reference evidence="7" key="5">
    <citation type="submission" date="2023-03" db="EMBL/GenBank/DDBJ databases">
        <authorList>
            <person name="Vazquez L."/>
            <person name="Rodriguez J."/>
            <person name="Mayo B."/>
            <person name="Florez A.B."/>
        </authorList>
    </citation>
    <scope>NUCLEOTIDE SEQUENCE</scope>
    <source>
        <strain evidence="7">5A3I</strain>
    </source>
</reference>
<comment type="pathway">
    <text evidence="4">Amino-sugar metabolism; N-acetylneuraminate degradation; D-fructose 6-phosphate from N-acetylneuraminate: step 5/5.</text>
</comment>
<dbReference type="CDD" id="cd01399">
    <property type="entry name" value="GlcN6P_deaminase"/>
    <property type="match status" value="1"/>
</dbReference>
<feature type="active site" description="For ring-opening step" evidence="4">
    <location>
        <position position="144"/>
    </location>
</feature>
<evidence type="ECO:0000313" key="10">
    <source>
        <dbReference type="Proteomes" id="UP001152422"/>
    </source>
</evidence>
<dbReference type="AlphaFoldDB" id="A0A1E5TM20"/>
<dbReference type="GO" id="GO:0006046">
    <property type="term" value="P:N-acetylglucosamine catabolic process"/>
    <property type="evidence" value="ECO:0007669"/>
    <property type="project" value="UniProtKB-UniRule"/>
</dbReference>
<evidence type="ECO:0000259" key="5">
    <source>
        <dbReference type="Pfam" id="PF01182"/>
    </source>
</evidence>
<evidence type="ECO:0000256" key="2">
    <source>
        <dbReference type="ARBA" id="ARBA00022801"/>
    </source>
</evidence>
<dbReference type="Proteomes" id="UP001174037">
    <property type="component" value="Unassembled WGS sequence"/>
</dbReference>
<dbReference type="GO" id="GO:0005737">
    <property type="term" value="C:cytoplasm"/>
    <property type="evidence" value="ECO:0007669"/>
    <property type="project" value="TreeGrafter"/>
</dbReference>
<dbReference type="Proteomes" id="UP001152422">
    <property type="component" value="Unassembled WGS sequence"/>
</dbReference>
<gene>
    <name evidence="4 6" type="primary">nagB</name>
    <name evidence="8" type="ORF">ASS94_02320</name>
    <name evidence="6" type="ORF">M4L89_04190</name>
    <name evidence="7" type="ORF">P1A27_01545</name>
</gene>
<name>A0A1E5TM20_9STAP</name>
<keyword evidence="3 4" id="KW-0119">Carbohydrate metabolism</keyword>
<accession>A0A1E5TM20</accession>
<keyword evidence="2 4" id="KW-0378">Hydrolase</keyword>
<evidence type="ECO:0000256" key="1">
    <source>
        <dbReference type="ARBA" id="ARBA00000644"/>
    </source>
</evidence>
<proteinExistence type="inferred from homology"/>
<dbReference type="PANTHER" id="PTHR11280:SF5">
    <property type="entry name" value="GLUCOSAMINE-6-PHOSPHATE ISOMERASE"/>
    <property type="match status" value="1"/>
</dbReference>
<dbReference type="Gene3D" id="3.40.50.1360">
    <property type="match status" value="1"/>
</dbReference>
<reference evidence="6" key="3">
    <citation type="submission" date="2022-05" db="EMBL/GenBank/DDBJ databases">
        <title>Comparative genomics of Staphylococcus equorum isolates.</title>
        <authorList>
            <person name="Luelf R.H."/>
        </authorList>
    </citation>
    <scope>NUCLEOTIDE SEQUENCE</scope>
    <source>
        <strain evidence="6">TMW 2.2497</strain>
    </source>
</reference>
<comment type="similarity">
    <text evidence="4">Belongs to the glucosamine/galactosamine-6-phosphate isomerase family. NagB subfamily.</text>
</comment>
<dbReference type="Pfam" id="PF01182">
    <property type="entry name" value="Glucosamine_iso"/>
    <property type="match status" value="1"/>
</dbReference>
<evidence type="ECO:0000256" key="4">
    <source>
        <dbReference type="HAMAP-Rule" id="MF_01241"/>
    </source>
</evidence>
<dbReference type="Proteomes" id="UP000095464">
    <property type="component" value="Unassembled WGS sequence"/>
</dbReference>
<dbReference type="EMBL" id="LNPX01000008">
    <property type="protein sequence ID" value="OEK58691.1"/>
    <property type="molecule type" value="Genomic_DNA"/>
</dbReference>
<keyword evidence="10" id="KW-1185">Reference proteome</keyword>